<evidence type="ECO:0000256" key="2">
    <source>
        <dbReference type="ARBA" id="ARBA00022598"/>
    </source>
</evidence>
<dbReference type="Gene3D" id="2.40.50.140">
    <property type="entry name" value="Nucleic acid-binding proteins"/>
    <property type="match status" value="1"/>
</dbReference>
<dbReference type="CDD" id="cd07971">
    <property type="entry name" value="OBF_DNA_ligase_LigD"/>
    <property type="match status" value="1"/>
</dbReference>
<keyword evidence="6" id="KW-0808">Transferase</keyword>
<dbReference type="GO" id="GO:0016301">
    <property type="term" value="F:kinase activity"/>
    <property type="evidence" value="ECO:0007669"/>
    <property type="project" value="UniProtKB-KW"/>
</dbReference>
<dbReference type="PROSITE" id="PS50160">
    <property type="entry name" value="DNA_LIGASE_A3"/>
    <property type="match status" value="1"/>
</dbReference>
<dbReference type="PANTHER" id="PTHR34220">
    <property type="entry name" value="SENSOR HISTIDINE KINASE YPDA"/>
    <property type="match status" value="1"/>
</dbReference>
<dbReference type="InterPro" id="IPR050640">
    <property type="entry name" value="Bact_2-comp_sensor_kinase"/>
</dbReference>
<dbReference type="PANTHER" id="PTHR34220:SF7">
    <property type="entry name" value="SENSOR HISTIDINE KINASE YPDA"/>
    <property type="match status" value="1"/>
</dbReference>
<dbReference type="Gene3D" id="3.30.470.30">
    <property type="entry name" value="DNA ligase/mRNA capping enzyme"/>
    <property type="match status" value="1"/>
</dbReference>
<dbReference type="InterPro" id="IPR010559">
    <property type="entry name" value="Sig_transdc_His_kin_internal"/>
</dbReference>
<feature type="region of interest" description="Disordered" evidence="4">
    <location>
        <begin position="332"/>
        <end position="382"/>
    </location>
</feature>
<name>A0ABS9TAN3_9PSEU</name>
<evidence type="ECO:0000313" key="7">
    <source>
        <dbReference type="Proteomes" id="UP001299970"/>
    </source>
</evidence>
<comment type="caution">
    <text evidence="6">The sequence shown here is derived from an EMBL/GenBank/DDBJ whole genome shotgun (WGS) entry which is preliminary data.</text>
</comment>
<reference evidence="6 7" key="1">
    <citation type="submission" date="2022-03" db="EMBL/GenBank/DDBJ databases">
        <title>Pseudonocardia alaer sp. nov., a novel actinomycete isolated from reed forest soil.</title>
        <authorList>
            <person name="Wang L."/>
        </authorList>
    </citation>
    <scope>NUCLEOTIDE SEQUENCE [LARGE SCALE GENOMIC DNA]</scope>
    <source>
        <strain evidence="6 7">Y-16303</strain>
    </source>
</reference>
<gene>
    <name evidence="6" type="ORF">MMF94_07820</name>
</gene>
<evidence type="ECO:0000313" key="6">
    <source>
        <dbReference type="EMBL" id="MCH6165586.1"/>
    </source>
</evidence>
<feature type="region of interest" description="Disordered" evidence="4">
    <location>
        <begin position="1"/>
        <end position="29"/>
    </location>
</feature>
<dbReference type="Pfam" id="PF01068">
    <property type="entry name" value="DNA_ligase_A_M"/>
    <property type="match status" value="1"/>
</dbReference>
<dbReference type="EC" id="6.5.1.1" evidence="1"/>
<dbReference type="RefSeq" id="WP_241035619.1">
    <property type="nucleotide sequence ID" value="NZ_BAAAJF010000024.1"/>
</dbReference>
<evidence type="ECO:0000256" key="4">
    <source>
        <dbReference type="SAM" id="MobiDB-lite"/>
    </source>
</evidence>
<dbReference type="EMBL" id="JAKXMK010000006">
    <property type="protein sequence ID" value="MCH6165586.1"/>
    <property type="molecule type" value="Genomic_DNA"/>
</dbReference>
<evidence type="ECO:0000256" key="3">
    <source>
        <dbReference type="ARBA" id="ARBA00034003"/>
    </source>
</evidence>
<dbReference type="InterPro" id="IPR012309">
    <property type="entry name" value="DNA_ligase_ATP-dep_C"/>
</dbReference>
<protein>
    <recommendedName>
        <fullName evidence="1">DNA ligase (ATP)</fullName>
        <ecNumber evidence="1">6.5.1.1</ecNumber>
    </recommendedName>
</protein>
<dbReference type="Pfam" id="PF06580">
    <property type="entry name" value="His_kinase"/>
    <property type="match status" value="1"/>
</dbReference>
<dbReference type="SUPFAM" id="SSF56091">
    <property type="entry name" value="DNA ligase/mRNA capping enzyme, catalytic domain"/>
    <property type="match status" value="1"/>
</dbReference>
<keyword evidence="7" id="KW-1185">Reference proteome</keyword>
<organism evidence="6 7">
    <name type="scientific">Pseudonocardia alaniniphila</name>
    <dbReference type="NCBI Taxonomy" id="75291"/>
    <lineage>
        <taxon>Bacteria</taxon>
        <taxon>Bacillati</taxon>
        <taxon>Actinomycetota</taxon>
        <taxon>Actinomycetes</taxon>
        <taxon>Pseudonocardiales</taxon>
        <taxon>Pseudonocardiaceae</taxon>
        <taxon>Pseudonocardia</taxon>
    </lineage>
</organism>
<dbReference type="InterPro" id="IPR012340">
    <property type="entry name" value="NA-bd_OB-fold"/>
</dbReference>
<keyword evidence="6" id="KW-0418">Kinase</keyword>
<comment type="catalytic activity">
    <reaction evidence="3">
        <text>ATP + (deoxyribonucleotide)n-3'-hydroxyl + 5'-phospho-(deoxyribonucleotide)m = (deoxyribonucleotide)n+m + AMP + diphosphate.</text>
        <dbReference type="EC" id="6.5.1.1"/>
    </reaction>
</comment>
<dbReference type="Gene3D" id="3.30.1490.70">
    <property type="match status" value="1"/>
</dbReference>
<accession>A0ABS9TAN3</accession>
<feature type="compositionally biased region" description="Pro residues" evidence="4">
    <location>
        <begin position="335"/>
        <end position="353"/>
    </location>
</feature>
<dbReference type="SUPFAM" id="SSF50249">
    <property type="entry name" value="Nucleic acid-binding proteins"/>
    <property type="match status" value="1"/>
</dbReference>
<keyword evidence="2" id="KW-0436">Ligase</keyword>
<dbReference type="InterPro" id="IPR012310">
    <property type="entry name" value="DNA_ligase_ATP-dep_cent"/>
</dbReference>
<dbReference type="Proteomes" id="UP001299970">
    <property type="component" value="Unassembled WGS sequence"/>
</dbReference>
<evidence type="ECO:0000256" key="1">
    <source>
        <dbReference type="ARBA" id="ARBA00012727"/>
    </source>
</evidence>
<dbReference type="Pfam" id="PF04679">
    <property type="entry name" value="DNA_ligase_A_C"/>
    <property type="match status" value="1"/>
</dbReference>
<sequence>MTGRPRSDDLPDLVPPMQPATVSGDPPSGPDWVVEVAWTGHRCIAYVQPGRRVRLLSGGNNSMSAAYPELTEPLLRRSPPGGMVLDGTLVARGEEHAPRPRLLKRRSARNRPSDETIRRIPVDFQVADLLWLDGHSTTDLHYADRRALLDGLGFASPPVWTTSPLPATELDTMLAIADQKGAEGLHARHLRGRYHPGGRSRFWIRVPVRRMRQVCVGGWTPADPRRPDSVGTLLLGVPSGASREVPSALHYVGRVGVSLEQRRQLAAALVARRVPVSPFVGDVPADAARHASWAVPELVGLVEFTGWIGGDRMRRPQWRGLLVPAAVRETAWARPPEPTPDTAAPPPDRPPAPSRRGSGASPASQSRELDPAPVTPPPGENRRLEQHFVYNSLNTIAALIRTDPSRARELLFGFADLSRANDRDGTSTLGQELDAVRGYLQLEQARFGARLQVEMDVEGGLEPVPVTAMQVLHVVRRAVQEEIEPLPNGGTLSVVARRTPPGCAITVTAGAGTPTMLLLTAVPDRVGDQGVRPRR</sequence>
<proteinExistence type="predicted"/>
<feature type="compositionally biased region" description="Low complexity" evidence="4">
    <location>
        <begin position="354"/>
        <end position="364"/>
    </location>
</feature>
<evidence type="ECO:0000259" key="5">
    <source>
        <dbReference type="PROSITE" id="PS50160"/>
    </source>
</evidence>
<feature type="domain" description="ATP-dependent DNA ligase family profile" evidence="5">
    <location>
        <begin position="115"/>
        <end position="256"/>
    </location>
</feature>